<dbReference type="InterPro" id="IPR011009">
    <property type="entry name" value="Kinase-like_dom_sf"/>
</dbReference>
<dbReference type="STRING" id="391626.OAN307_c42880"/>
<dbReference type="InterPro" id="IPR002575">
    <property type="entry name" value="Aminoglycoside_PTrfase"/>
</dbReference>
<organism evidence="2 3">
    <name type="scientific">Octadecabacter antarcticus 307</name>
    <dbReference type="NCBI Taxonomy" id="391626"/>
    <lineage>
        <taxon>Bacteria</taxon>
        <taxon>Pseudomonadati</taxon>
        <taxon>Pseudomonadota</taxon>
        <taxon>Alphaproteobacteria</taxon>
        <taxon>Rhodobacterales</taxon>
        <taxon>Roseobacteraceae</taxon>
        <taxon>Octadecabacter</taxon>
    </lineage>
</organism>
<dbReference type="Proteomes" id="UP000005307">
    <property type="component" value="Chromosome"/>
</dbReference>
<sequence>MVREFAQAMAFTGTPDVVRIFTSHLLPLERQVLRVTLGEQIYALKLDFTSDVTERLAHEFEGLKKLSAHFLTYDKLGTATPVYLSKSGTFFAMNFLDFRTAGQRLKESQQIQTTRQVYRRAGLWLTAMHEFKPQKRSPFYGEWMPLEVDARIDDGQMHAPANDVVRMRDILAEQIDDVQMVKDTRVWSHGDFHSENIMLGPGMTYAFDLTEARMKLAVYDVVDFLKVDIYRQMPGEGIDSSGIIASHREMFFKGYKHGIKPELFEVAMRGRLLIDWASITKNGFKDREGQRLRFLRLKERLDIAFFG</sequence>
<dbReference type="KEGG" id="oat:OAN307_c42880"/>
<dbReference type="Gene3D" id="3.90.1200.10">
    <property type="match status" value="1"/>
</dbReference>
<keyword evidence="3" id="KW-1185">Reference proteome</keyword>
<evidence type="ECO:0000313" key="3">
    <source>
        <dbReference type="Proteomes" id="UP000005307"/>
    </source>
</evidence>
<protein>
    <recommendedName>
        <fullName evidence="1">Aminoglycoside phosphotransferase domain-containing protein</fullName>
    </recommendedName>
</protein>
<dbReference type="EMBL" id="CP003740">
    <property type="protein sequence ID" value="AGI69676.1"/>
    <property type="molecule type" value="Genomic_DNA"/>
</dbReference>
<accession>M9RGY9</accession>
<gene>
    <name evidence="2" type="ORF">OAN307_c42880</name>
</gene>
<dbReference type="eggNOG" id="ENOG50342VF">
    <property type="taxonomic scope" value="Bacteria"/>
</dbReference>
<evidence type="ECO:0000313" key="2">
    <source>
        <dbReference type="EMBL" id="AGI69676.1"/>
    </source>
</evidence>
<dbReference type="HOGENOM" id="CLU_905659_0_0_5"/>
<dbReference type="Pfam" id="PF01636">
    <property type="entry name" value="APH"/>
    <property type="match status" value="1"/>
</dbReference>
<evidence type="ECO:0000259" key="1">
    <source>
        <dbReference type="Pfam" id="PF01636"/>
    </source>
</evidence>
<reference evidence="2 3" key="1">
    <citation type="journal article" date="2013" name="PLoS ONE">
        <title>Poles Apart: Arctic and Antarctic Octadecabacter strains Share High Genome Plasticity and a New Type of Xanthorhodopsin.</title>
        <authorList>
            <person name="Vollmers J."/>
            <person name="Voget S."/>
            <person name="Dietrich S."/>
            <person name="Gollnow K."/>
            <person name="Smits M."/>
            <person name="Meyer K."/>
            <person name="Brinkhoff T."/>
            <person name="Simon M."/>
            <person name="Daniel R."/>
        </authorList>
    </citation>
    <scope>NUCLEOTIDE SEQUENCE [LARGE SCALE GENOMIC DNA]</scope>
    <source>
        <strain evidence="2 3">307</strain>
    </source>
</reference>
<dbReference type="SUPFAM" id="SSF56112">
    <property type="entry name" value="Protein kinase-like (PK-like)"/>
    <property type="match status" value="1"/>
</dbReference>
<name>M9RGY9_9RHOB</name>
<dbReference type="AlphaFoldDB" id="M9RGY9"/>
<proteinExistence type="predicted"/>
<feature type="domain" description="Aminoglycoside phosphotransferase" evidence="1">
    <location>
        <begin position="31"/>
        <end position="227"/>
    </location>
</feature>